<protein>
    <submittedName>
        <fullName evidence="1">Uncharacterized protein</fullName>
    </submittedName>
</protein>
<gene>
    <name evidence="1" type="ORF">S12H4_15578</name>
</gene>
<evidence type="ECO:0000313" key="1">
    <source>
        <dbReference type="EMBL" id="GAI87725.1"/>
    </source>
</evidence>
<proteinExistence type="predicted"/>
<accession>X1TJG3</accession>
<sequence>RELMTREQLIAALAMWIEPEVIATAIVEQMDKENIEHTLDNGKQIWLNHLEELHHYL</sequence>
<organism evidence="1">
    <name type="scientific">marine sediment metagenome</name>
    <dbReference type="NCBI Taxonomy" id="412755"/>
    <lineage>
        <taxon>unclassified sequences</taxon>
        <taxon>metagenomes</taxon>
        <taxon>ecological metagenomes</taxon>
    </lineage>
</organism>
<dbReference type="EMBL" id="BARW01007495">
    <property type="protein sequence ID" value="GAI87725.1"/>
    <property type="molecule type" value="Genomic_DNA"/>
</dbReference>
<name>X1TJG3_9ZZZZ</name>
<comment type="caution">
    <text evidence="1">The sequence shown here is derived from an EMBL/GenBank/DDBJ whole genome shotgun (WGS) entry which is preliminary data.</text>
</comment>
<feature type="non-terminal residue" evidence="1">
    <location>
        <position position="1"/>
    </location>
</feature>
<reference evidence="1" key="1">
    <citation type="journal article" date="2014" name="Front. Microbiol.">
        <title>High frequency of phylogenetically diverse reductive dehalogenase-homologous genes in deep subseafloor sedimentary metagenomes.</title>
        <authorList>
            <person name="Kawai M."/>
            <person name="Futagami T."/>
            <person name="Toyoda A."/>
            <person name="Takaki Y."/>
            <person name="Nishi S."/>
            <person name="Hori S."/>
            <person name="Arai W."/>
            <person name="Tsubouchi T."/>
            <person name="Morono Y."/>
            <person name="Uchiyama I."/>
            <person name="Ito T."/>
            <person name="Fujiyama A."/>
            <person name="Inagaki F."/>
            <person name="Takami H."/>
        </authorList>
    </citation>
    <scope>NUCLEOTIDE SEQUENCE</scope>
    <source>
        <strain evidence="1">Expedition CK06-06</strain>
    </source>
</reference>
<dbReference type="AlphaFoldDB" id="X1TJG3"/>